<dbReference type="Proteomes" id="UP000799537">
    <property type="component" value="Unassembled WGS sequence"/>
</dbReference>
<feature type="compositionally biased region" description="Acidic residues" evidence="1">
    <location>
        <begin position="266"/>
        <end position="276"/>
    </location>
</feature>
<accession>A0A6A6CXY4</accession>
<keyword evidence="3" id="KW-1185">Reference proteome</keyword>
<dbReference type="GeneID" id="54565139"/>
<proteinExistence type="predicted"/>
<sequence length="755" mass="84358">MNGDSEGDGEDALAFRRNRGRSGRRLSPAIRADLEQITAPARQRPYIPRSVDRSRDTQAPVIEVSSDPPVREVVNLVSDDGPSAPIELSSDSHQGDSPILLEDRNGFDHPENDIISWNSPPPIQSTSPGTDQHENLHAQNVWSGPVHDQASWKSPVHDRPTRPQDYQPENMLSSPGSSSLSDISTDSRVGQQIATPLPSSYRLRSRRETQLKPFSSYAKKERALFGTRVVAIGDKTEEIPIDSDGSSDEQETEQSNLHSEPHSSFESDEDMEDEATDLSSEVSDLSELNTFHYARPEDRRGEDDDDTDDPTILGNDEEELWLARSNPVEEWIERDVLDYLNNQQDSGVEGKESSEDGAYGSKTSFTHGQSPAIWDRPIASSSKGPMIPWPEQQATSEGPDLHGEDPDEHLPLHLAHTPSPWPTNLSGSNDPRDKLRRAKALRTSPAALSKACEDQPPILLMSLSENRLSVECVDCPIFANIVRVIPKVVADKQNTNTYASYALQLLKMFGTGQMYCGEALVGGKRMLQHCQELSRPVNHQCLFYYIATRQNRKTTFVSMGIDDRIITALCSSYPVNVIDGLAKLIEHYLQCLFQLLPAKMLRMWLPNEVPLRPEIGLNVQPPIGPLGAPSAVFHTQASTDPEVRSYYDDKTKAKEHKRPAPQASHSRMYFWNGELCRRADFTTIGLSTEETKDMNIRLEKQSELKGSSEARTKANANRKERDKRRNLLGLSSKNFTKRLGWDATLGKHYILPDDA</sequence>
<reference evidence="2" key="1">
    <citation type="journal article" date="2020" name="Stud. Mycol.">
        <title>101 Dothideomycetes genomes: a test case for predicting lifestyles and emergence of pathogens.</title>
        <authorList>
            <person name="Haridas S."/>
            <person name="Albert R."/>
            <person name="Binder M."/>
            <person name="Bloem J."/>
            <person name="Labutti K."/>
            <person name="Salamov A."/>
            <person name="Andreopoulos B."/>
            <person name="Baker S."/>
            <person name="Barry K."/>
            <person name="Bills G."/>
            <person name="Bluhm B."/>
            <person name="Cannon C."/>
            <person name="Castanera R."/>
            <person name="Culley D."/>
            <person name="Daum C."/>
            <person name="Ezra D."/>
            <person name="Gonzalez J."/>
            <person name="Henrissat B."/>
            <person name="Kuo A."/>
            <person name="Liang C."/>
            <person name="Lipzen A."/>
            <person name="Lutzoni F."/>
            <person name="Magnuson J."/>
            <person name="Mondo S."/>
            <person name="Nolan M."/>
            <person name="Ohm R."/>
            <person name="Pangilinan J."/>
            <person name="Park H.-J."/>
            <person name="Ramirez L."/>
            <person name="Alfaro M."/>
            <person name="Sun H."/>
            <person name="Tritt A."/>
            <person name="Yoshinaga Y."/>
            <person name="Zwiers L.-H."/>
            <person name="Turgeon B."/>
            <person name="Goodwin S."/>
            <person name="Spatafora J."/>
            <person name="Crous P."/>
            <person name="Grigoriev I."/>
        </authorList>
    </citation>
    <scope>NUCLEOTIDE SEQUENCE</scope>
    <source>
        <strain evidence="2">ATCC 36951</strain>
    </source>
</reference>
<feature type="compositionally biased region" description="Acidic residues" evidence="1">
    <location>
        <begin position="239"/>
        <end position="252"/>
    </location>
</feature>
<evidence type="ECO:0000313" key="3">
    <source>
        <dbReference type="Proteomes" id="UP000799537"/>
    </source>
</evidence>
<evidence type="ECO:0000256" key="1">
    <source>
        <dbReference type="SAM" id="MobiDB-lite"/>
    </source>
</evidence>
<protein>
    <submittedName>
        <fullName evidence="2">Uncharacterized protein</fullName>
    </submittedName>
</protein>
<feature type="region of interest" description="Disordered" evidence="1">
    <location>
        <begin position="701"/>
        <end position="729"/>
    </location>
</feature>
<feature type="compositionally biased region" description="Basic and acidic residues" evidence="1">
    <location>
        <begin position="399"/>
        <end position="411"/>
    </location>
</feature>
<feature type="region of interest" description="Disordered" evidence="1">
    <location>
        <begin position="343"/>
        <end position="432"/>
    </location>
</feature>
<organism evidence="2 3">
    <name type="scientific">Zasmidium cellare ATCC 36951</name>
    <dbReference type="NCBI Taxonomy" id="1080233"/>
    <lineage>
        <taxon>Eukaryota</taxon>
        <taxon>Fungi</taxon>
        <taxon>Dikarya</taxon>
        <taxon>Ascomycota</taxon>
        <taxon>Pezizomycotina</taxon>
        <taxon>Dothideomycetes</taxon>
        <taxon>Dothideomycetidae</taxon>
        <taxon>Mycosphaerellales</taxon>
        <taxon>Mycosphaerellaceae</taxon>
        <taxon>Zasmidium</taxon>
    </lineage>
</organism>
<feature type="region of interest" description="Disordered" evidence="1">
    <location>
        <begin position="1"/>
        <end position="321"/>
    </location>
</feature>
<feature type="compositionally biased region" description="Acidic residues" evidence="1">
    <location>
        <begin position="303"/>
        <end position="320"/>
    </location>
</feature>
<feature type="compositionally biased region" description="Low complexity" evidence="1">
    <location>
        <begin position="173"/>
        <end position="187"/>
    </location>
</feature>
<feature type="compositionally biased region" description="Basic and acidic residues" evidence="1">
    <location>
        <begin position="701"/>
        <end position="725"/>
    </location>
</feature>
<feature type="compositionally biased region" description="Low complexity" evidence="1">
    <location>
        <begin position="277"/>
        <end position="288"/>
    </location>
</feature>
<dbReference type="OrthoDB" id="5412936at2759"/>
<dbReference type="RefSeq" id="XP_033671558.1">
    <property type="nucleotide sequence ID" value="XM_033811867.1"/>
</dbReference>
<feature type="compositionally biased region" description="Acidic residues" evidence="1">
    <location>
        <begin position="1"/>
        <end position="11"/>
    </location>
</feature>
<gene>
    <name evidence="2" type="ORF">M409DRAFT_51672</name>
</gene>
<feature type="compositionally biased region" description="Basic and acidic residues" evidence="1">
    <location>
        <begin position="101"/>
        <end position="112"/>
    </location>
</feature>
<dbReference type="EMBL" id="ML993585">
    <property type="protein sequence ID" value="KAF2170669.1"/>
    <property type="molecule type" value="Genomic_DNA"/>
</dbReference>
<dbReference type="AlphaFoldDB" id="A0A6A6CXY4"/>
<name>A0A6A6CXY4_ZASCE</name>
<evidence type="ECO:0000313" key="2">
    <source>
        <dbReference type="EMBL" id="KAF2170669.1"/>
    </source>
</evidence>